<feature type="transmembrane region" description="Helical" evidence="1">
    <location>
        <begin position="121"/>
        <end position="138"/>
    </location>
</feature>
<keyword evidence="3" id="KW-1185">Reference proteome</keyword>
<proteinExistence type="predicted"/>
<protein>
    <submittedName>
        <fullName evidence="2">Uncharacterized protein</fullName>
    </submittedName>
</protein>
<dbReference type="AlphaFoldDB" id="A0AAV4XGX1"/>
<gene>
    <name evidence="2" type="ORF">CEXT_369261</name>
</gene>
<reference evidence="2 3" key="1">
    <citation type="submission" date="2021-06" db="EMBL/GenBank/DDBJ databases">
        <title>Caerostris extrusa draft genome.</title>
        <authorList>
            <person name="Kono N."/>
            <person name="Arakawa K."/>
        </authorList>
    </citation>
    <scope>NUCLEOTIDE SEQUENCE [LARGE SCALE GENOMIC DNA]</scope>
</reference>
<comment type="caution">
    <text evidence="2">The sequence shown here is derived from an EMBL/GenBank/DDBJ whole genome shotgun (WGS) entry which is preliminary data.</text>
</comment>
<dbReference type="Proteomes" id="UP001054945">
    <property type="component" value="Unassembled WGS sequence"/>
</dbReference>
<feature type="transmembrane region" description="Helical" evidence="1">
    <location>
        <begin position="17"/>
        <end position="34"/>
    </location>
</feature>
<keyword evidence="1" id="KW-0472">Membrane</keyword>
<evidence type="ECO:0000313" key="3">
    <source>
        <dbReference type="Proteomes" id="UP001054945"/>
    </source>
</evidence>
<evidence type="ECO:0000313" key="2">
    <source>
        <dbReference type="EMBL" id="GIY94392.1"/>
    </source>
</evidence>
<evidence type="ECO:0000256" key="1">
    <source>
        <dbReference type="SAM" id="Phobius"/>
    </source>
</evidence>
<sequence>MIQILWLTFISNHKDEWTVLIVLFLQLWISICVFRSRARIRLLTEELYRISNMLHVYTIQKKKMLKIFIWVYCLFVTCVTVFLAVTVFNSGMVAQQQHQLRNSEIVAAHLKRVHRGHFERVLQYFVLLLITLAPAAAVNQAAAMARELVLSLPGWIQAVQHHKSAYLSKFHGQNFFDIVENLSNRQFFAH</sequence>
<dbReference type="EMBL" id="BPLR01000386">
    <property type="protein sequence ID" value="GIY94392.1"/>
    <property type="molecule type" value="Genomic_DNA"/>
</dbReference>
<keyword evidence="1" id="KW-1133">Transmembrane helix</keyword>
<keyword evidence="1" id="KW-0812">Transmembrane</keyword>
<organism evidence="2 3">
    <name type="scientific">Caerostris extrusa</name>
    <name type="common">Bark spider</name>
    <name type="synonym">Caerostris bankana</name>
    <dbReference type="NCBI Taxonomy" id="172846"/>
    <lineage>
        <taxon>Eukaryota</taxon>
        <taxon>Metazoa</taxon>
        <taxon>Ecdysozoa</taxon>
        <taxon>Arthropoda</taxon>
        <taxon>Chelicerata</taxon>
        <taxon>Arachnida</taxon>
        <taxon>Araneae</taxon>
        <taxon>Araneomorphae</taxon>
        <taxon>Entelegynae</taxon>
        <taxon>Araneoidea</taxon>
        <taxon>Araneidae</taxon>
        <taxon>Caerostris</taxon>
    </lineage>
</organism>
<accession>A0AAV4XGX1</accession>
<name>A0AAV4XGX1_CAEEX</name>
<feature type="transmembrane region" description="Helical" evidence="1">
    <location>
        <begin position="67"/>
        <end position="88"/>
    </location>
</feature>